<dbReference type="EMBL" id="CP013615">
    <property type="protein sequence ID" value="AMN31119.1"/>
    <property type="molecule type" value="Genomic_DNA"/>
</dbReference>
<reference evidence="1 2" key="1">
    <citation type="journal article" date="2016" name="PLoS ONE">
        <title>Plasmid Characterization and Chromosome Analysis of Two netF+ Clostridium perfringens Isolates Associated with Foal and Canine Necrotizing Enteritis.</title>
        <authorList>
            <person name="Mehdizadeh Gohari I."/>
            <person name="Kropinski A.M."/>
            <person name="Weese S.J."/>
            <person name="Parreira V.R."/>
            <person name="Whitehead A.E."/>
            <person name="Boerlin P."/>
            <person name="Prescott J.F."/>
        </authorList>
    </citation>
    <scope>NUCLEOTIDE SEQUENCE [LARGE SCALE GENOMIC DNA]</scope>
    <source>
        <strain evidence="1 2">JP838</strain>
        <plasmid evidence="2">Plasmid pJFP838A</plasmid>
    </source>
</reference>
<name>A0A140GRG0_CLOPF</name>
<evidence type="ECO:0000313" key="1">
    <source>
        <dbReference type="EMBL" id="AMN31119.1"/>
    </source>
</evidence>
<dbReference type="Proteomes" id="UP000070260">
    <property type="component" value="Plasmid pJFP838A"/>
</dbReference>
<accession>A0A140GRG0</accession>
<proteinExistence type="predicted"/>
<gene>
    <name evidence="1" type="ORF">JFP838_pA0203</name>
</gene>
<geneLocation type="plasmid" evidence="1 2">
    <name>pJFP838A</name>
</geneLocation>
<dbReference type="OrthoDB" id="2991141at2"/>
<organism evidence="1 2">
    <name type="scientific">Clostridium perfringens</name>
    <dbReference type="NCBI Taxonomy" id="1502"/>
    <lineage>
        <taxon>Bacteria</taxon>
        <taxon>Bacillati</taxon>
        <taxon>Bacillota</taxon>
        <taxon>Clostridia</taxon>
        <taxon>Eubacteriales</taxon>
        <taxon>Clostridiaceae</taxon>
        <taxon>Clostridium</taxon>
    </lineage>
</organism>
<dbReference type="PATRIC" id="fig|1502.177.peg.3411"/>
<dbReference type="RefSeq" id="WP_061429717.1">
    <property type="nucleotide sequence ID" value="NZ_CP013615.1"/>
</dbReference>
<sequence>MNFKRIPVITEMKINTLNCVRTYCGEYETKIDIAFLLEQKCKFYIFNEEYEIDRVKIIDYYGDSIGVVFANEKELFFDFPVPKSFLHQMFKITKEYETKDENLKSYNFSEDLYELLIDKRVHRFFY</sequence>
<protein>
    <submittedName>
        <fullName evidence="1">Uncharacterized protein</fullName>
    </submittedName>
</protein>
<dbReference type="AlphaFoldDB" id="A0A140GRG0"/>
<keyword evidence="1" id="KW-0614">Plasmid</keyword>
<evidence type="ECO:0000313" key="2">
    <source>
        <dbReference type="Proteomes" id="UP000070260"/>
    </source>
</evidence>